<proteinExistence type="predicted"/>
<protein>
    <submittedName>
        <fullName evidence="1">Uncharacterized protein</fullName>
    </submittedName>
</protein>
<evidence type="ECO:0000313" key="2">
    <source>
        <dbReference type="Proteomes" id="UP000259421"/>
    </source>
</evidence>
<evidence type="ECO:0000313" key="1">
    <source>
        <dbReference type="EMBL" id="AXQ69398.1"/>
    </source>
</evidence>
<dbReference type="EMBL" id="MH588546">
    <property type="protein sequence ID" value="AXQ69398.1"/>
    <property type="molecule type" value="Genomic_DNA"/>
</dbReference>
<accession>A0A385EF51</accession>
<reference evidence="1 2" key="2">
    <citation type="submission" date="2018-09" db="EMBL/GenBank/DDBJ databases">
        <title>Giant CbK-like Caulobacter bacteriophages have genetically divergent genomes.</title>
        <authorList>
            <person name="Wilson K."/>
            <person name="Ely B."/>
        </authorList>
    </citation>
    <scope>NUCLEOTIDE SEQUENCE [LARGE SCALE GENOMIC DNA]</scope>
</reference>
<organism evidence="1 2">
    <name type="scientific">Caulobacter phage CcrBL9</name>
    <dbReference type="NCBI Taxonomy" id="2283270"/>
    <lineage>
        <taxon>Viruses</taxon>
        <taxon>Duplodnaviria</taxon>
        <taxon>Heunggongvirae</taxon>
        <taxon>Uroviricota</taxon>
        <taxon>Caudoviricetes</taxon>
        <taxon>Jeanschmidtviridae</taxon>
        <taxon>Bertelyvirus</taxon>
        <taxon>Bertelyvirus BL9</taxon>
    </lineage>
</organism>
<dbReference type="Proteomes" id="UP000259421">
    <property type="component" value="Segment"/>
</dbReference>
<reference evidence="2" key="1">
    <citation type="submission" date="2018-07" db="EMBL/GenBank/DDBJ databases">
        <title>Giant CbK-like Caulobacter bacteriophages have genetically divergent genomes.</title>
        <authorList>
            <person name="Wilson K.M."/>
            <person name="Ely B."/>
        </authorList>
    </citation>
    <scope>NUCLEOTIDE SEQUENCE [LARGE SCALE GENOMIC DNA]</scope>
</reference>
<gene>
    <name evidence="1" type="ORF">CcrBL9_gp374</name>
</gene>
<sequence>MSIMPDTRQGAHIEVPANAPHELSRALAALLKVHPEMGVYRGHFSSLWERNYTMTAEGGAYLARLILKDLEERGATDLLTS</sequence>
<name>A0A385EF51_9CAUD</name>
<keyword evidence="2" id="KW-1185">Reference proteome</keyword>